<proteinExistence type="predicted"/>
<evidence type="ECO:0000313" key="1">
    <source>
        <dbReference type="EMBL" id="EHM53468.1"/>
    </source>
</evidence>
<dbReference type="AlphaFoldDB" id="G9YNL0"/>
<name>G9YNL0_FLAPL</name>
<dbReference type="PATRIC" id="fig|411475.3.peg.948"/>
<dbReference type="HOGENOM" id="CLU_3080124_0_0_9"/>
<comment type="caution">
    <text evidence="1">The sequence shown here is derived from an EMBL/GenBank/DDBJ whole genome shotgun (WGS) entry which is preliminary data.</text>
</comment>
<protein>
    <submittedName>
        <fullName evidence="1">Uncharacterized protein</fullName>
    </submittedName>
</protein>
<reference evidence="1 2" key="1">
    <citation type="submission" date="2011-08" db="EMBL/GenBank/DDBJ databases">
        <authorList>
            <person name="Weinstock G."/>
            <person name="Sodergren E."/>
            <person name="Clifton S."/>
            <person name="Fulton L."/>
            <person name="Fulton B."/>
            <person name="Courtney L."/>
            <person name="Fronick C."/>
            <person name="Harrison M."/>
            <person name="Strong C."/>
            <person name="Farmer C."/>
            <person name="Delahaunty K."/>
            <person name="Markovic C."/>
            <person name="Hall O."/>
            <person name="Minx P."/>
            <person name="Tomlinson C."/>
            <person name="Mitreva M."/>
            <person name="Hou S."/>
            <person name="Chen J."/>
            <person name="Wollam A."/>
            <person name="Pepin K.H."/>
            <person name="Johnson M."/>
            <person name="Bhonagiri V."/>
            <person name="Zhang X."/>
            <person name="Suruliraj S."/>
            <person name="Warren W."/>
            <person name="Chinwalla A."/>
            <person name="Mardis E.R."/>
            <person name="Wilson R.K."/>
        </authorList>
    </citation>
    <scope>NUCLEOTIDE SEQUENCE [LARGE SCALE GENOMIC DNA]</scope>
    <source>
        <strain evidence="1 2">ATCC 29863</strain>
    </source>
</reference>
<evidence type="ECO:0000313" key="2">
    <source>
        <dbReference type="Proteomes" id="UP000004459"/>
    </source>
</evidence>
<dbReference type="Proteomes" id="UP000004459">
    <property type="component" value="Unassembled WGS sequence"/>
</dbReference>
<gene>
    <name evidence="1" type="ORF">HMPREF0372_01082</name>
</gene>
<accession>G9YNL0</accession>
<sequence>MGTAKVSTSDIIQRFDGFDTRKTKKDWCRGSLLPPPTSGKMKLPIFYKEATP</sequence>
<organism evidence="1 2">
    <name type="scientific">Flavonifractor plautii ATCC 29863</name>
    <dbReference type="NCBI Taxonomy" id="411475"/>
    <lineage>
        <taxon>Bacteria</taxon>
        <taxon>Bacillati</taxon>
        <taxon>Bacillota</taxon>
        <taxon>Clostridia</taxon>
        <taxon>Eubacteriales</taxon>
        <taxon>Oscillospiraceae</taxon>
        <taxon>Flavonifractor</taxon>
    </lineage>
</organism>
<dbReference type="EMBL" id="AGCK01000068">
    <property type="protein sequence ID" value="EHM53468.1"/>
    <property type="molecule type" value="Genomic_DNA"/>
</dbReference>